<sequence length="202" mass="22376">MIGAGGVVGGGCGIAEVVRISRSSKISTTKENREDSQRDLKVDSHSTGELLNQEKELETSRSSSPLGSPERLGSDSDHHVSSESSLDDEEIEEEDEKTQLTGRLVLTNSSSDESYGNSYVFELYFGNEQAERQGVTSFSFSVKGSESELKKSVRKFNDDVWFDSLTLKEFLKEFDSKKSILKKVFPGNTLSSWQKSIEQLAN</sequence>
<dbReference type="PATRIC" id="fig|1212765.3.peg.474"/>
<evidence type="ECO:0000313" key="3">
    <source>
        <dbReference type="Proteomes" id="UP000006502"/>
    </source>
</evidence>
<feature type="compositionally biased region" description="Acidic residues" evidence="1">
    <location>
        <begin position="85"/>
        <end position="96"/>
    </location>
</feature>
<gene>
    <name evidence="2" type="ordered locus">MHLP_02105</name>
</gene>
<name>I7CFL5_MYCHA</name>
<dbReference type="Proteomes" id="UP000006502">
    <property type="component" value="Chromosome"/>
</dbReference>
<keyword evidence="3" id="KW-1185">Reference proteome</keyword>
<feature type="region of interest" description="Disordered" evidence="1">
    <location>
        <begin position="22"/>
        <end position="108"/>
    </location>
</feature>
<feature type="compositionally biased region" description="Basic and acidic residues" evidence="1">
    <location>
        <begin position="28"/>
        <end position="59"/>
    </location>
</feature>
<evidence type="ECO:0000256" key="1">
    <source>
        <dbReference type="SAM" id="MobiDB-lite"/>
    </source>
</evidence>
<dbReference type="AlphaFoldDB" id="I7CFL5"/>
<accession>I7CFL5</accession>
<dbReference type="STRING" id="1212765.MHLP_02105"/>
<reference evidence="2 3" key="1">
    <citation type="journal article" date="2012" name="J. Bacteriol.">
        <title>Genome Sequence of "Candidatus Mycoplasma haemolamae" Strain Purdue, a Red Blood Cell Pathogen of Alpacas (Vicugna pacos) and Llamas (Lama glama).</title>
        <authorList>
            <person name="Guimaraes A.M."/>
            <person name="Toth B."/>
            <person name="Santos A.P."/>
            <person name="do Nascimento N.C."/>
            <person name="Kritchevsky J.E."/>
            <person name="Messick J.B."/>
        </authorList>
    </citation>
    <scope>NUCLEOTIDE SEQUENCE [LARGE SCALE GENOMIC DNA]</scope>
    <source>
        <strain evidence="2 3">Purdue</strain>
    </source>
</reference>
<dbReference type="KEGG" id="mhl:MHLP_02105"/>
<proteinExistence type="predicted"/>
<dbReference type="EMBL" id="CP003731">
    <property type="protein sequence ID" value="AFO52001.1"/>
    <property type="molecule type" value="Genomic_DNA"/>
</dbReference>
<protein>
    <submittedName>
        <fullName evidence="2">Uncharacterized protein</fullName>
    </submittedName>
</protein>
<organism evidence="2 3">
    <name type="scientific">Mycoplasma haematolamae (strain Purdue)</name>
    <dbReference type="NCBI Taxonomy" id="1212765"/>
    <lineage>
        <taxon>Bacteria</taxon>
        <taxon>Bacillati</taxon>
        <taxon>Mycoplasmatota</taxon>
        <taxon>Mollicutes</taxon>
        <taxon>Mycoplasmataceae</taxon>
        <taxon>Mycoplasma</taxon>
    </lineage>
</organism>
<evidence type="ECO:0000313" key="2">
    <source>
        <dbReference type="EMBL" id="AFO52001.1"/>
    </source>
</evidence>
<dbReference type="HOGENOM" id="CLU_107120_0_0_14"/>
<feature type="compositionally biased region" description="Basic and acidic residues" evidence="1">
    <location>
        <begin position="72"/>
        <end position="81"/>
    </location>
</feature>
<reference evidence="3" key="2">
    <citation type="submission" date="2012-07" db="EMBL/GenBank/DDBJ databases">
        <title>Complete genome sequence of 'Candidatus Mycoplasma haemolamae'.</title>
        <authorList>
            <person name="Guimaraes A.M.S."/>
            <person name="Toth B."/>
            <person name="Santos A.P."/>
            <person name="Nascimento N.C."/>
            <person name="Sojka J.E."/>
            <person name="Messick J.B."/>
        </authorList>
    </citation>
    <scope>NUCLEOTIDE SEQUENCE [LARGE SCALE GENOMIC DNA]</scope>
    <source>
        <strain evidence="3">Purdue</strain>
    </source>
</reference>